<feature type="region of interest" description="Disordered" evidence="1">
    <location>
        <begin position="273"/>
        <end position="362"/>
    </location>
</feature>
<feature type="chain" id="PRO_5020627973" evidence="2">
    <location>
        <begin position="26"/>
        <end position="644"/>
    </location>
</feature>
<organism evidence="3 4">
    <name type="scientific">Steccherinum ochraceum</name>
    <dbReference type="NCBI Taxonomy" id="92696"/>
    <lineage>
        <taxon>Eukaryota</taxon>
        <taxon>Fungi</taxon>
        <taxon>Dikarya</taxon>
        <taxon>Basidiomycota</taxon>
        <taxon>Agaricomycotina</taxon>
        <taxon>Agaricomycetes</taxon>
        <taxon>Polyporales</taxon>
        <taxon>Steccherinaceae</taxon>
        <taxon>Steccherinum</taxon>
    </lineage>
</organism>
<dbReference type="AlphaFoldDB" id="A0A4R0R9V0"/>
<protein>
    <submittedName>
        <fullName evidence="3">Uncharacterized protein</fullName>
    </submittedName>
</protein>
<keyword evidence="2" id="KW-0732">Signal</keyword>
<evidence type="ECO:0000256" key="2">
    <source>
        <dbReference type="SAM" id="SignalP"/>
    </source>
</evidence>
<proteinExistence type="predicted"/>
<gene>
    <name evidence="3" type="ORF">EIP91_009366</name>
</gene>
<dbReference type="OrthoDB" id="2999674at2759"/>
<evidence type="ECO:0000256" key="1">
    <source>
        <dbReference type="SAM" id="MobiDB-lite"/>
    </source>
</evidence>
<feature type="compositionally biased region" description="Acidic residues" evidence="1">
    <location>
        <begin position="274"/>
        <end position="300"/>
    </location>
</feature>
<dbReference type="SUPFAM" id="SSF52047">
    <property type="entry name" value="RNI-like"/>
    <property type="match status" value="1"/>
</dbReference>
<keyword evidence="4" id="KW-1185">Reference proteome</keyword>
<sequence length="644" mass="71270">MDALHKVPNDILLLIFLATFASERAHYHSTEIRFGPGTGRPYAYIPTLTHICRRWRTLALECPLLWNDIVITKRSAEALETFLERTQLAPLDVQANVDALASVNTIFHQDRHRVRVRSWDIRVPENAFGDILRELGHDSASRGSDSNDLKPKTVGRWPALKRLQLEIRQSRHRSLELLGSPAQAFPLNLLTHMPNLTHLGLTYCNLTSGSSPGIAPLEVLAVKKLVMYGGWQIATVQTDLKTLEAIGESLEMLELYNVGFGLPVYLIPGWDFEIPGDNEPDDDNGSEENESEETDDEEGQESERREESQGSGKGDENDSVGIEEGEDDDDTDNHADATSDDTDENHNDASPSTESHPTFLYPPYIPAQTATLPRLNHLYAQYRLKSMIPVLAALKLPALFHLALEVDFWGDEDPALGELRELARHIGRKLEPDAGQHESTLNPQPLHHLLLDVTRYAKNPFVRFSGSDANKTKRIEVLLALADRILRHPIQRPMESFAAVLCAALPLHGLTSLTLELDGLGEDAITAPQELAKAFCGLGVNLTTLKVSGVKAGYLPQLLLVPHEGDNGTTDYGVAVFPTLEKLVLEQVFFAKTQTAMHELVRALSSATPLLECLHLIDCPELPRYFVDQLSGVAKSLVVDTAPA</sequence>
<feature type="signal peptide" evidence="2">
    <location>
        <begin position="1"/>
        <end position="25"/>
    </location>
</feature>
<accession>A0A4R0R9V0</accession>
<comment type="caution">
    <text evidence="3">The sequence shown here is derived from an EMBL/GenBank/DDBJ whole genome shotgun (WGS) entry which is preliminary data.</text>
</comment>
<evidence type="ECO:0000313" key="3">
    <source>
        <dbReference type="EMBL" id="TCD60889.1"/>
    </source>
</evidence>
<name>A0A4R0R9V0_9APHY</name>
<feature type="compositionally biased region" description="Acidic residues" evidence="1">
    <location>
        <begin position="317"/>
        <end position="331"/>
    </location>
</feature>
<dbReference type="Proteomes" id="UP000292702">
    <property type="component" value="Unassembled WGS sequence"/>
</dbReference>
<reference evidence="3 4" key="1">
    <citation type="submission" date="2018-11" db="EMBL/GenBank/DDBJ databases">
        <title>Genome assembly of Steccherinum ochraceum LE-BIN_3174, the white-rot fungus of the Steccherinaceae family (The Residual Polyporoid clade, Polyporales, Basidiomycota).</title>
        <authorList>
            <person name="Fedorova T.V."/>
            <person name="Glazunova O.A."/>
            <person name="Landesman E.O."/>
            <person name="Moiseenko K.V."/>
            <person name="Psurtseva N.V."/>
            <person name="Savinova O.S."/>
            <person name="Shakhova N.V."/>
            <person name="Tyazhelova T.V."/>
            <person name="Vasina D.V."/>
        </authorList>
    </citation>
    <scope>NUCLEOTIDE SEQUENCE [LARGE SCALE GENOMIC DNA]</scope>
    <source>
        <strain evidence="3 4">LE-BIN_3174</strain>
    </source>
</reference>
<feature type="compositionally biased region" description="Basic and acidic residues" evidence="1">
    <location>
        <begin position="301"/>
        <end position="316"/>
    </location>
</feature>
<dbReference type="EMBL" id="RWJN01000530">
    <property type="protein sequence ID" value="TCD60889.1"/>
    <property type="molecule type" value="Genomic_DNA"/>
</dbReference>
<evidence type="ECO:0000313" key="4">
    <source>
        <dbReference type="Proteomes" id="UP000292702"/>
    </source>
</evidence>